<dbReference type="Proteomes" id="UP000009096">
    <property type="component" value="Chromosome 8"/>
</dbReference>
<accession>W7M6B6</accession>
<gene>
    <name evidence="1" type="ORF">FVEG_07340</name>
</gene>
<organism evidence="1 2">
    <name type="scientific">Gibberella moniliformis (strain M3125 / FGSC 7600)</name>
    <name type="common">Maize ear and stalk rot fungus</name>
    <name type="synonym">Fusarium verticillioides</name>
    <dbReference type="NCBI Taxonomy" id="334819"/>
    <lineage>
        <taxon>Eukaryota</taxon>
        <taxon>Fungi</taxon>
        <taxon>Dikarya</taxon>
        <taxon>Ascomycota</taxon>
        <taxon>Pezizomycotina</taxon>
        <taxon>Sordariomycetes</taxon>
        <taxon>Hypocreomycetidae</taxon>
        <taxon>Hypocreales</taxon>
        <taxon>Nectriaceae</taxon>
        <taxon>Fusarium</taxon>
        <taxon>Fusarium fujikuroi species complex</taxon>
    </lineage>
</organism>
<protein>
    <submittedName>
        <fullName evidence="1">Uncharacterized protein</fullName>
    </submittedName>
</protein>
<dbReference type="VEuPathDB" id="FungiDB:FVEG_07340"/>
<name>W7M6B6_GIBM7</name>
<dbReference type="AlphaFoldDB" id="W7M6B6"/>
<keyword evidence="2" id="KW-1185">Reference proteome</keyword>
<sequence length="81" mass="8727">MQVRVALPAHAARTSFLCLTQTQNVCGTEYILYFTSPCPLSLLLEPITMSAYLNQCRGQGEAEPSTNPASAATDVSCRCTI</sequence>
<reference evidence="1 2" key="1">
    <citation type="journal article" date="2010" name="Nature">
        <title>Comparative genomics reveals mobile pathogenicity chromosomes in Fusarium.</title>
        <authorList>
            <person name="Ma L.J."/>
            <person name="van der Does H.C."/>
            <person name="Borkovich K.A."/>
            <person name="Coleman J.J."/>
            <person name="Daboussi M.J."/>
            <person name="Di Pietro A."/>
            <person name="Dufresne M."/>
            <person name="Freitag M."/>
            <person name="Grabherr M."/>
            <person name="Henrissat B."/>
            <person name="Houterman P.M."/>
            <person name="Kang S."/>
            <person name="Shim W.B."/>
            <person name="Woloshuk C."/>
            <person name="Xie X."/>
            <person name="Xu J.R."/>
            <person name="Antoniw J."/>
            <person name="Baker S.E."/>
            <person name="Bluhm B.H."/>
            <person name="Breakspear A."/>
            <person name="Brown D.W."/>
            <person name="Butchko R.A."/>
            <person name="Chapman S."/>
            <person name="Coulson R."/>
            <person name="Coutinho P.M."/>
            <person name="Danchin E.G."/>
            <person name="Diener A."/>
            <person name="Gale L.R."/>
            <person name="Gardiner D.M."/>
            <person name="Goff S."/>
            <person name="Hammond-Kosack K.E."/>
            <person name="Hilburn K."/>
            <person name="Hua-Van A."/>
            <person name="Jonkers W."/>
            <person name="Kazan K."/>
            <person name="Kodira C.D."/>
            <person name="Koehrsen M."/>
            <person name="Kumar L."/>
            <person name="Lee Y.H."/>
            <person name="Li L."/>
            <person name="Manners J.M."/>
            <person name="Miranda-Saavedra D."/>
            <person name="Mukherjee M."/>
            <person name="Park G."/>
            <person name="Park J."/>
            <person name="Park S.Y."/>
            <person name="Proctor R.H."/>
            <person name="Regev A."/>
            <person name="Ruiz-Roldan M.C."/>
            <person name="Sain D."/>
            <person name="Sakthikumar S."/>
            <person name="Sykes S."/>
            <person name="Schwartz D.C."/>
            <person name="Turgeon B.G."/>
            <person name="Wapinski I."/>
            <person name="Yoder O."/>
            <person name="Young S."/>
            <person name="Zeng Q."/>
            <person name="Zhou S."/>
            <person name="Galagan J."/>
            <person name="Cuomo C.A."/>
            <person name="Kistler H.C."/>
            <person name="Rep M."/>
        </authorList>
    </citation>
    <scope>NUCLEOTIDE SEQUENCE [LARGE SCALE GENOMIC DNA]</scope>
    <source>
        <strain evidence="2">M3125 / FGSC 7600</strain>
    </source>
</reference>
<evidence type="ECO:0000313" key="2">
    <source>
        <dbReference type="Proteomes" id="UP000009096"/>
    </source>
</evidence>
<dbReference type="EMBL" id="DS022250">
    <property type="protein sequence ID" value="EWG47128.1"/>
    <property type="molecule type" value="Genomic_DNA"/>
</dbReference>
<dbReference type="HOGENOM" id="CLU_2574069_0_0_1"/>
<dbReference type="RefSeq" id="XP_018753319.1">
    <property type="nucleotide sequence ID" value="XM_018895952.1"/>
</dbReference>
<proteinExistence type="predicted"/>
<dbReference type="GeneID" id="30065150"/>
<evidence type="ECO:0000313" key="1">
    <source>
        <dbReference type="EMBL" id="EWG47128.1"/>
    </source>
</evidence>
<dbReference type="EMBL" id="CM000585">
    <property type="protein sequence ID" value="EWG47128.1"/>
    <property type="molecule type" value="Genomic_DNA"/>
</dbReference>